<protein>
    <submittedName>
        <fullName evidence="2">Uncharacterized protein</fullName>
    </submittedName>
</protein>
<evidence type="ECO:0000256" key="1">
    <source>
        <dbReference type="SAM" id="Phobius"/>
    </source>
</evidence>
<accession>A0A0E9XL43</accession>
<keyword evidence="1" id="KW-0472">Membrane</keyword>
<dbReference type="AlphaFoldDB" id="A0A0E9XL43"/>
<feature type="transmembrane region" description="Helical" evidence="1">
    <location>
        <begin position="25"/>
        <end position="44"/>
    </location>
</feature>
<keyword evidence="1" id="KW-1133">Transmembrane helix</keyword>
<proteinExistence type="predicted"/>
<dbReference type="EMBL" id="GBXM01006027">
    <property type="protein sequence ID" value="JAI02551.1"/>
    <property type="molecule type" value="Transcribed_RNA"/>
</dbReference>
<keyword evidence="1" id="KW-0812">Transmembrane</keyword>
<name>A0A0E9XL43_ANGAN</name>
<reference evidence="2" key="2">
    <citation type="journal article" date="2015" name="Fish Shellfish Immunol.">
        <title>Early steps in the European eel (Anguilla anguilla)-Vibrio vulnificus interaction in the gills: Role of the RtxA13 toxin.</title>
        <authorList>
            <person name="Callol A."/>
            <person name="Pajuelo D."/>
            <person name="Ebbesson L."/>
            <person name="Teles M."/>
            <person name="MacKenzie S."/>
            <person name="Amaro C."/>
        </authorList>
    </citation>
    <scope>NUCLEOTIDE SEQUENCE</scope>
</reference>
<evidence type="ECO:0000313" key="2">
    <source>
        <dbReference type="EMBL" id="JAI02551.1"/>
    </source>
</evidence>
<organism evidence="2">
    <name type="scientific">Anguilla anguilla</name>
    <name type="common">European freshwater eel</name>
    <name type="synonym">Muraena anguilla</name>
    <dbReference type="NCBI Taxonomy" id="7936"/>
    <lineage>
        <taxon>Eukaryota</taxon>
        <taxon>Metazoa</taxon>
        <taxon>Chordata</taxon>
        <taxon>Craniata</taxon>
        <taxon>Vertebrata</taxon>
        <taxon>Euteleostomi</taxon>
        <taxon>Actinopterygii</taxon>
        <taxon>Neopterygii</taxon>
        <taxon>Teleostei</taxon>
        <taxon>Anguilliformes</taxon>
        <taxon>Anguillidae</taxon>
        <taxon>Anguilla</taxon>
    </lineage>
</organism>
<reference evidence="2" key="1">
    <citation type="submission" date="2014-11" db="EMBL/GenBank/DDBJ databases">
        <authorList>
            <person name="Amaro Gonzalez C."/>
        </authorList>
    </citation>
    <scope>NUCLEOTIDE SEQUENCE</scope>
</reference>
<sequence>MACFYFSLLTFYRNRIKMANRISKIYNGMNLHSLFNCFLLLFFLTKTIILSQSCC</sequence>